<proteinExistence type="predicted"/>
<evidence type="ECO:0000313" key="3">
    <source>
        <dbReference type="Proteomes" id="UP000030108"/>
    </source>
</evidence>
<dbReference type="EMBL" id="JATN01000321">
    <property type="protein sequence ID" value="EUC58652.1"/>
    <property type="molecule type" value="Genomic_DNA"/>
</dbReference>
<reference evidence="3" key="1">
    <citation type="journal article" date="2014" name="Genome Announc.">
        <title>Draft genome sequence of the plant-pathogenic soil fungus Rhizoctonia solani anastomosis group 3 strain Rhs1AP.</title>
        <authorList>
            <person name="Cubeta M.A."/>
            <person name="Thomas E."/>
            <person name="Dean R.A."/>
            <person name="Jabaji S."/>
            <person name="Neate S.M."/>
            <person name="Tavantzis S."/>
            <person name="Toda T."/>
            <person name="Vilgalys R."/>
            <person name="Bharathan N."/>
            <person name="Fedorova-Abrams N."/>
            <person name="Pakala S.B."/>
            <person name="Pakala S.M."/>
            <person name="Zafar N."/>
            <person name="Joardar V."/>
            <person name="Losada L."/>
            <person name="Nierman W.C."/>
        </authorList>
    </citation>
    <scope>NUCLEOTIDE SEQUENCE [LARGE SCALE GENOMIC DNA]</scope>
    <source>
        <strain evidence="3">AG-3</strain>
    </source>
</reference>
<gene>
    <name evidence="2" type="ORF">RSOL_270770</name>
</gene>
<evidence type="ECO:0000313" key="2">
    <source>
        <dbReference type="EMBL" id="EUC58652.1"/>
    </source>
</evidence>
<protein>
    <submittedName>
        <fullName evidence="2">Uncharacterized protein</fullName>
    </submittedName>
</protein>
<feature type="compositionally biased region" description="Polar residues" evidence="1">
    <location>
        <begin position="106"/>
        <end position="117"/>
    </location>
</feature>
<evidence type="ECO:0000256" key="1">
    <source>
        <dbReference type="SAM" id="MobiDB-lite"/>
    </source>
</evidence>
<dbReference type="OrthoDB" id="3312852at2759"/>
<feature type="non-terminal residue" evidence="2">
    <location>
        <position position="179"/>
    </location>
</feature>
<feature type="region of interest" description="Disordered" evidence="1">
    <location>
        <begin position="1"/>
        <end position="127"/>
    </location>
</feature>
<accession>A0A0A1UI98</accession>
<feature type="compositionally biased region" description="Polar residues" evidence="1">
    <location>
        <begin position="36"/>
        <end position="45"/>
    </location>
</feature>
<name>A0A0A1UI98_9AGAM</name>
<dbReference type="AlphaFoldDB" id="A0A0A1UI98"/>
<dbReference type="Proteomes" id="UP000030108">
    <property type="component" value="Unassembled WGS sequence"/>
</dbReference>
<comment type="caution">
    <text evidence="2">The sequence shown here is derived from an EMBL/GenBank/DDBJ whole genome shotgun (WGS) entry which is preliminary data.</text>
</comment>
<organism evidence="2 3">
    <name type="scientific">Rhizoctonia solani AG-3 Rhs1AP</name>
    <dbReference type="NCBI Taxonomy" id="1086054"/>
    <lineage>
        <taxon>Eukaryota</taxon>
        <taxon>Fungi</taxon>
        <taxon>Dikarya</taxon>
        <taxon>Basidiomycota</taxon>
        <taxon>Agaricomycotina</taxon>
        <taxon>Agaricomycetes</taxon>
        <taxon>Cantharellales</taxon>
        <taxon>Ceratobasidiaceae</taxon>
        <taxon>Rhizoctonia</taxon>
    </lineage>
</organism>
<sequence>MFDSVMRSGRVYDPGQPPDYPKRRTRKSRATDEPEATQTPATHVSETPVESGGEVPAEEPAEESLVLRGKGKRKSVTWTEDEGVKLSPSAYKPLTHRPPPIRRPSMRQSIESTTSRPTAEAELELEDETSERIIDDVESVRVNALIYEVDDNYVFSDGEYEKTIRNLENKTAFANTSMT</sequence>